<comment type="caution">
    <text evidence="1">The sequence shown here is derived from an EMBL/GenBank/DDBJ whole genome shotgun (WGS) entry which is preliminary data.</text>
</comment>
<accession>A0A9N9I264</accession>
<dbReference type="EMBL" id="CAJVPQ010009707">
    <property type="protein sequence ID" value="CAG8717308.1"/>
    <property type="molecule type" value="Genomic_DNA"/>
</dbReference>
<sequence>MGPKNGHRATELLRSYRLQKPRLDSVENVNIFTVKFNEDLPEEKDSHLDIRVGKRQILSSFVYNAWWNSPSEFIFEFLVRKTGSLQEVESPVLDMSFDFAENSLMPYDLG</sequence>
<evidence type="ECO:0000313" key="1">
    <source>
        <dbReference type="EMBL" id="CAG8717308.1"/>
    </source>
</evidence>
<proteinExistence type="predicted"/>
<evidence type="ECO:0000313" key="2">
    <source>
        <dbReference type="Proteomes" id="UP000789570"/>
    </source>
</evidence>
<gene>
    <name evidence="1" type="ORF">FCALED_LOCUS14221</name>
</gene>
<keyword evidence="2" id="KW-1185">Reference proteome</keyword>
<dbReference type="Proteomes" id="UP000789570">
    <property type="component" value="Unassembled WGS sequence"/>
</dbReference>
<name>A0A9N9I264_9GLOM</name>
<organism evidence="1 2">
    <name type="scientific">Funneliformis caledonium</name>
    <dbReference type="NCBI Taxonomy" id="1117310"/>
    <lineage>
        <taxon>Eukaryota</taxon>
        <taxon>Fungi</taxon>
        <taxon>Fungi incertae sedis</taxon>
        <taxon>Mucoromycota</taxon>
        <taxon>Glomeromycotina</taxon>
        <taxon>Glomeromycetes</taxon>
        <taxon>Glomerales</taxon>
        <taxon>Glomeraceae</taxon>
        <taxon>Funneliformis</taxon>
    </lineage>
</organism>
<reference evidence="1" key="1">
    <citation type="submission" date="2021-06" db="EMBL/GenBank/DDBJ databases">
        <authorList>
            <person name="Kallberg Y."/>
            <person name="Tangrot J."/>
            <person name="Rosling A."/>
        </authorList>
    </citation>
    <scope>NUCLEOTIDE SEQUENCE</scope>
    <source>
        <strain evidence="1">UK204</strain>
    </source>
</reference>
<protein>
    <submittedName>
        <fullName evidence="1">3529_t:CDS:1</fullName>
    </submittedName>
</protein>
<dbReference type="AlphaFoldDB" id="A0A9N9I264"/>